<evidence type="ECO:0000256" key="7">
    <source>
        <dbReference type="ARBA" id="ARBA00023163"/>
    </source>
</evidence>
<dbReference type="PANTHER" id="PTHR24394:SF29">
    <property type="entry name" value="MYONEURIN"/>
    <property type="match status" value="1"/>
</dbReference>
<feature type="region of interest" description="Disordered" evidence="10">
    <location>
        <begin position="71"/>
        <end position="129"/>
    </location>
</feature>
<dbReference type="OMA" id="KGFQYIG"/>
<dbReference type="Gene3D" id="3.30.160.60">
    <property type="entry name" value="Classic Zinc Finger"/>
    <property type="match status" value="6"/>
</dbReference>
<feature type="compositionally biased region" description="Acidic residues" evidence="10">
    <location>
        <begin position="274"/>
        <end position="286"/>
    </location>
</feature>
<evidence type="ECO:0000256" key="3">
    <source>
        <dbReference type="ARBA" id="ARBA00022737"/>
    </source>
</evidence>
<evidence type="ECO:0000256" key="6">
    <source>
        <dbReference type="ARBA" id="ARBA00023015"/>
    </source>
</evidence>
<reference evidence="12" key="2">
    <citation type="submission" date="2025-09" db="UniProtKB">
        <authorList>
            <consortium name="Ensembl"/>
        </authorList>
    </citation>
    <scope>IDENTIFICATION</scope>
</reference>
<feature type="compositionally biased region" description="Basic and acidic residues" evidence="10">
    <location>
        <begin position="100"/>
        <end position="109"/>
    </location>
</feature>
<dbReference type="AlphaFoldDB" id="A0A3Q3W191"/>
<feature type="compositionally biased region" description="Polar residues" evidence="10">
    <location>
        <begin position="88"/>
        <end position="98"/>
    </location>
</feature>
<evidence type="ECO:0000313" key="13">
    <source>
        <dbReference type="Proteomes" id="UP000261620"/>
    </source>
</evidence>
<dbReference type="PROSITE" id="PS50157">
    <property type="entry name" value="ZINC_FINGER_C2H2_2"/>
    <property type="match status" value="6"/>
</dbReference>
<evidence type="ECO:0000256" key="2">
    <source>
        <dbReference type="ARBA" id="ARBA00022723"/>
    </source>
</evidence>
<accession>A0A3Q3W191</accession>
<keyword evidence="5" id="KW-0862">Zinc</keyword>
<feature type="domain" description="C2H2-type" evidence="11">
    <location>
        <begin position="335"/>
        <end position="362"/>
    </location>
</feature>
<keyword evidence="13" id="KW-1185">Reference proteome</keyword>
<dbReference type="GO" id="GO:0008270">
    <property type="term" value="F:zinc ion binding"/>
    <property type="evidence" value="ECO:0007669"/>
    <property type="project" value="UniProtKB-KW"/>
</dbReference>
<keyword evidence="6" id="KW-0805">Transcription regulation</keyword>
<sequence>SERLPQRDKKSKSSTQIIAVFEGIPNIPEECRFSVSAEVPWNCQTSTDDNKNNCIMETVFKVAEIKMEQEEVGVDSEEQKLHIPAPNVVTSEQDQPTIQEEPHETRADSSDCSEGPTEDSDSYDEDLEEQRGKLLQAKSGCVAQDDKFNTNNQKSRNFCRFCGKGFQYVAALMRHIKTHDKNTDCAVCGKASRTTAELLAHLKRHHSKVDFCNICGETFPNVHFLRLHEKKHTGEKDFTCRECGRVFNRRHHLIVHVRSHSGEKPYSSDCSEGPTEDSDSYDEDLEEQRGKLLQAKSGFQYVAALMRHIKTHDKNTDCAVCGKASRTTAELLKDFTCRECGRVFNRRHHLIVHVRSHSGEKPYHCDICGKGFSQSQNVKIHKIIHSGERPHQCGVCGKLFPTNKTTEEGSFFLGWTDVQ</sequence>
<evidence type="ECO:0000259" key="11">
    <source>
        <dbReference type="PROSITE" id="PS50157"/>
    </source>
</evidence>
<dbReference type="SUPFAM" id="SSF57667">
    <property type="entry name" value="beta-beta-alpha zinc fingers"/>
    <property type="match status" value="3"/>
</dbReference>
<dbReference type="InterPro" id="IPR013087">
    <property type="entry name" value="Znf_C2H2_type"/>
</dbReference>
<organism evidence="12 13">
    <name type="scientific">Mola mola</name>
    <name type="common">Ocean sunfish</name>
    <name type="synonym">Tetraodon mola</name>
    <dbReference type="NCBI Taxonomy" id="94237"/>
    <lineage>
        <taxon>Eukaryota</taxon>
        <taxon>Metazoa</taxon>
        <taxon>Chordata</taxon>
        <taxon>Craniata</taxon>
        <taxon>Vertebrata</taxon>
        <taxon>Euteleostomi</taxon>
        <taxon>Actinopterygii</taxon>
        <taxon>Neopterygii</taxon>
        <taxon>Teleostei</taxon>
        <taxon>Neoteleostei</taxon>
        <taxon>Acanthomorphata</taxon>
        <taxon>Eupercaria</taxon>
        <taxon>Tetraodontiformes</taxon>
        <taxon>Molidae</taxon>
        <taxon>Mola</taxon>
    </lineage>
</organism>
<dbReference type="PROSITE" id="PS00028">
    <property type="entry name" value="ZINC_FINGER_C2H2_1"/>
    <property type="match status" value="5"/>
</dbReference>
<comment type="subcellular location">
    <subcellularLocation>
        <location evidence="1">Nucleus</location>
    </subcellularLocation>
</comment>
<protein>
    <recommendedName>
        <fullName evidence="11">C2H2-type domain-containing protein</fullName>
    </recommendedName>
</protein>
<dbReference type="SMART" id="SM00355">
    <property type="entry name" value="ZnF_C2H2"/>
    <property type="match status" value="6"/>
</dbReference>
<evidence type="ECO:0000256" key="4">
    <source>
        <dbReference type="ARBA" id="ARBA00022771"/>
    </source>
</evidence>
<keyword evidence="7" id="KW-0804">Transcription</keyword>
<evidence type="ECO:0000256" key="9">
    <source>
        <dbReference type="PROSITE-ProRule" id="PRU00042"/>
    </source>
</evidence>
<keyword evidence="8" id="KW-0539">Nucleus</keyword>
<dbReference type="STRING" id="94237.ENSMMOP00000009796"/>
<feature type="domain" description="C2H2-type" evidence="11">
    <location>
        <begin position="238"/>
        <end position="265"/>
    </location>
</feature>
<feature type="domain" description="C2H2-type" evidence="11">
    <location>
        <begin position="210"/>
        <end position="237"/>
    </location>
</feature>
<feature type="compositionally biased region" description="Acidic residues" evidence="10">
    <location>
        <begin position="116"/>
        <end position="128"/>
    </location>
</feature>
<dbReference type="GO" id="GO:0000981">
    <property type="term" value="F:DNA-binding transcription factor activity, RNA polymerase II-specific"/>
    <property type="evidence" value="ECO:0007669"/>
    <property type="project" value="TreeGrafter"/>
</dbReference>
<evidence type="ECO:0000256" key="10">
    <source>
        <dbReference type="SAM" id="MobiDB-lite"/>
    </source>
</evidence>
<evidence type="ECO:0000313" key="12">
    <source>
        <dbReference type="Ensembl" id="ENSMMOP00000009796.1"/>
    </source>
</evidence>
<proteinExistence type="predicted"/>
<evidence type="ECO:0000256" key="1">
    <source>
        <dbReference type="ARBA" id="ARBA00004123"/>
    </source>
</evidence>
<dbReference type="FunFam" id="3.30.160.60:FF:001289">
    <property type="entry name" value="Zinc finger protein 574"/>
    <property type="match status" value="1"/>
</dbReference>
<dbReference type="FunFam" id="3.30.160.60:FF:000478">
    <property type="entry name" value="Zinc finger protein 133"/>
    <property type="match status" value="2"/>
</dbReference>
<evidence type="ECO:0000256" key="8">
    <source>
        <dbReference type="ARBA" id="ARBA00023242"/>
    </source>
</evidence>
<dbReference type="PANTHER" id="PTHR24394">
    <property type="entry name" value="ZINC FINGER PROTEIN"/>
    <property type="match status" value="1"/>
</dbReference>
<feature type="domain" description="C2H2-type" evidence="11">
    <location>
        <begin position="183"/>
        <end position="210"/>
    </location>
</feature>
<keyword evidence="3" id="KW-0677">Repeat</keyword>
<reference evidence="12" key="1">
    <citation type="submission" date="2025-08" db="UniProtKB">
        <authorList>
            <consortium name="Ensembl"/>
        </authorList>
    </citation>
    <scope>IDENTIFICATION</scope>
</reference>
<dbReference type="Proteomes" id="UP000261620">
    <property type="component" value="Unplaced"/>
</dbReference>
<dbReference type="Pfam" id="PF00096">
    <property type="entry name" value="zf-C2H2"/>
    <property type="match status" value="3"/>
</dbReference>
<feature type="region of interest" description="Disordered" evidence="10">
    <location>
        <begin position="261"/>
        <end position="287"/>
    </location>
</feature>
<evidence type="ECO:0000256" key="5">
    <source>
        <dbReference type="ARBA" id="ARBA00022833"/>
    </source>
</evidence>
<dbReference type="InterPro" id="IPR036236">
    <property type="entry name" value="Znf_C2H2_sf"/>
</dbReference>
<name>A0A3Q3W191_MOLML</name>
<keyword evidence="2" id="KW-0479">Metal-binding</keyword>
<feature type="domain" description="C2H2-type" evidence="11">
    <location>
        <begin position="157"/>
        <end position="184"/>
    </location>
</feature>
<dbReference type="Ensembl" id="ENSMMOT00000009967.1">
    <property type="protein sequence ID" value="ENSMMOP00000009796.1"/>
    <property type="gene ID" value="ENSMMOG00000007587.1"/>
</dbReference>
<keyword evidence="4 9" id="KW-0863">Zinc-finger</keyword>
<dbReference type="GO" id="GO:0005634">
    <property type="term" value="C:nucleus"/>
    <property type="evidence" value="ECO:0007669"/>
    <property type="project" value="UniProtKB-SubCell"/>
</dbReference>
<feature type="domain" description="C2H2-type" evidence="11">
    <location>
        <begin position="363"/>
        <end position="390"/>
    </location>
</feature>